<gene>
    <name evidence="4" type="ORF">Cni_G20338</name>
</gene>
<protein>
    <recommendedName>
        <fullName evidence="6">Ribose-5-phosphate isomerase</fullName>
    </recommendedName>
</protein>
<evidence type="ECO:0000256" key="2">
    <source>
        <dbReference type="ARBA" id="ARBA00004921"/>
    </source>
</evidence>
<dbReference type="InterPro" id="IPR050262">
    <property type="entry name" value="Ribose-5P_isomerase"/>
</dbReference>
<dbReference type="GO" id="GO:0004751">
    <property type="term" value="F:ribose-5-phosphate isomerase activity"/>
    <property type="evidence" value="ECO:0007669"/>
    <property type="project" value="UniProtKB-EC"/>
</dbReference>
<reference evidence="4 5" key="1">
    <citation type="submission" date="2023-10" db="EMBL/GenBank/DDBJ databases">
        <title>Chromosome-scale genome assembly provides insights into flower coloration mechanisms of Canna indica.</title>
        <authorList>
            <person name="Li C."/>
        </authorList>
    </citation>
    <scope>NUCLEOTIDE SEQUENCE [LARGE SCALE GENOMIC DNA]</scope>
    <source>
        <tissue evidence="4">Flower</tissue>
    </source>
</reference>
<dbReference type="EMBL" id="CP136895">
    <property type="protein sequence ID" value="WOL11574.1"/>
    <property type="molecule type" value="Genomic_DNA"/>
</dbReference>
<dbReference type="Proteomes" id="UP001327560">
    <property type="component" value="Chromosome 6"/>
</dbReference>
<dbReference type="Gene3D" id="3.40.50.1360">
    <property type="match status" value="1"/>
</dbReference>
<dbReference type="InterPro" id="IPR037171">
    <property type="entry name" value="NagB/RpiA_transferase-like"/>
</dbReference>
<evidence type="ECO:0000313" key="5">
    <source>
        <dbReference type="Proteomes" id="UP001327560"/>
    </source>
</evidence>
<dbReference type="SUPFAM" id="SSF100950">
    <property type="entry name" value="NagB/RpiA/CoA transferase-like"/>
    <property type="match status" value="1"/>
</dbReference>
<comment type="pathway">
    <text evidence="2">Carbohydrate degradation.</text>
</comment>
<sequence length="164" mass="17362">MAIPLPHCLHSDHPHPVVAAMPPAAALSQDELKCVAAHRTVELVESDMVLGMGTGSIIAHALALISELLRCCILHDVISIPTSVQAAGRDATAGIPHVGAGVGPFSARRWWREPAAASLSLSMSPRSSLALGQWPRYPHGGHPLRLGPHSPPPSKPLRWYAGRS</sequence>
<accession>A0AAQ3KN07</accession>
<organism evidence="4 5">
    <name type="scientific">Canna indica</name>
    <name type="common">Indian-shot</name>
    <dbReference type="NCBI Taxonomy" id="4628"/>
    <lineage>
        <taxon>Eukaryota</taxon>
        <taxon>Viridiplantae</taxon>
        <taxon>Streptophyta</taxon>
        <taxon>Embryophyta</taxon>
        <taxon>Tracheophyta</taxon>
        <taxon>Spermatophyta</taxon>
        <taxon>Magnoliopsida</taxon>
        <taxon>Liliopsida</taxon>
        <taxon>Zingiberales</taxon>
        <taxon>Cannaceae</taxon>
        <taxon>Canna</taxon>
    </lineage>
</organism>
<name>A0AAQ3KN07_9LILI</name>
<evidence type="ECO:0008006" key="6">
    <source>
        <dbReference type="Google" id="ProtNLM"/>
    </source>
</evidence>
<evidence type="ECO:0000256" key="3">
    <source>
        <dbReference type="SAM" id="MobiDB-lite"/>
    </source>
</evidence>
<feature type="region of interest" description="Disordered" evidence="3">
    <location>
        <begin position="141"/>
        <end position="164"/>
    </location>
</feature>
<evidence type="ECO:0000256" key="1">
    <source>
        <dbReference type="ARBA" id="ARBA00001713"/>
    </source>
</evidence>
<proteinExistence type="predicted"/>
<keyword evidence="5" id="KW-1185">Reference proteome</keyword>
<dbReference type="AlphaFoldDB" id="A0AAQ3KN07"/>
<dbReference type="PANTHER" id="PTHR43748">
    <property type="entry name" value="RIBOSE-5-PHOSPHATE ISOMERASE 3, CHLOROPLASTIC-RELATED"/>
    <property type="match status" value="1"/>
</dbReference>
<comment type="catalytic activity">
    <reaction evidence="1">
        <text>aldehydo-D-ribose 5-phosphate = D-ribulose 5-phosphate</text>
        <dbReference type="Rhea" id="RHEA:14657"/>
        <dbReference type="ChEBI" id="CHEBI:58121"/>
        <dbReference type="ChEBI" id="CHEBI:58273"/>
        <dbReference type="EC" id="5.3.1.6"/>
    </reaction>
</comment>
<dbReference type="PANTHER" id="PTHR43748:SF2">
    <property type="entry name" value="RIBOSE-5-PHOSPHATE ISOMERASE 2-RELATED"/>
    <property type="match status" value="1"/>
</dbReference>
<evidence type="ECO:0000313" key="4">
    <source>
        <dbReference type="EMBL" id="WOL11574.1"/>
    </source>
</evidence>